<comment type="caution">
    <text evidence="2">The sequence shown here is derived from an EMBL/GenBank/DDBJ whole genome shotgun (WGS) entry which is preliminary data.</text>
</comment>
<dbReference type="EMBL" id="NBIV01000248">
    <property type="protein sequence ID" value="PXF40971.1"/>
    <property type="molecule type" value="Genomic_DNA"/>
</dbReference>
<feature type="compositionally biased region" description="Basic residues" evidence="1">
    <location>
        <begin position="27"/>
        <end position="39"/>
    </location>
</feature>
<proteinExistence type="predicted"/>
<sequence length="113" mass="11896">METTSMGPLVLRKSNLCGRGFGSDTHLRRHLSVAHRRSPRPSSSFGTSKIRPPVRRGAGGGAPPDESAIECSGVGSGYPKGEEYAAVENGGEGDRENATSAVFDGQRNRENPG</sequence>
<name>A0A2V3IFY7_9FLOR</name>
<dbReference type="AlphaFoldDB" id="A0A2V3IFY7"/>
<evidence type="ECO:0000313" key="3">
    <source>
        <dbReference type="Proteomes" id="UP000247409"/>
    </source>
</evidence>
<organism evidence="2 3">
    <name type="scientific">Gracilariopsis chorda</name>
    <dbReference type="NCBI Taxonomy" id="448386"/>
    <lineage>
        <taxon>Eukaryota</taxon>
        <taxon>Rhodophyta</taxon>
        <taxon>Florideophyceae</taxon>
        <taxon>Rhodymeniophycidae</taxon>
        <taxon>Gracilariales</taxon>
        <taxon>Gracilariaceae</taxon>
        <taxon>Gracilariopsis</taxon>
    </lineage>
</organism>
<keyword evidence="3" id="KW-1185">Reference proteome</keyword>
<evidence type="ECO:0000313" key="2">
    <source>
        <dbReference type="EMBL" id="PXF40971.1"/>
    </source>
</evidence>
<evidence type="ECO:0000256" key="1">
    <source>
        <dbReference type="SAM" id="MobiDB-lite"/>
    </source>
</evidence>
<protein>
    <submittedName>
        <fullName evidence="2">Uncharacterized protein</fullName>
    </submittedName>
</protein>
<accession>A0A2V3IFY7</accession>
<feature type="region of interest" description="Disordered" evidence="1">
    <location>
        <begin position="1"/>
        <end position="113"/>
    </location>
</feature>
<dbReference type="Proteomes" id="UP000247409">
    <property type="component" value="Unassembled WGS sequence"/>
</dbReference>
<gene>
    <name evidence="2" type="ORF">BWQ96_09302</name>
</gene>
<reference evidence="2 3" key="1">
    <citation type="journal article" date="2018" name="Mol. Biol. Evol.">
        <title>Analysis of the draft genome of the red seaweed Gracilariopsis chorda provides insights into genome size evolution in Rhodophyta.</title>
        <authorList>
            <person name="Lee J."/>
            <person name="Yang E.C."/>
            <person name="Graf L."/>
            <person name="Yang J.H."/>
            <person name="Qiu H."/>
            <person name="Zel Zion U."/>
            <person name="Chan C.X."/>
            <person name="Stephens T.G."/>
            <person name="Weber A.P.M."/>
            <person name="Boo G.H."/>
            <person name="Boo S.M."/>
            <person name="Kim K.M."/>
            <person name="Shin Y."/>
            <person name="Jung M."/>
            <person name="Lee S.J."/>
            <person name="Yim H.S."/>
            <person name="Lee J.H."/>
            <person name="Bhattacharya D."/>
            <person name="Yoon H.S."/>
        </authorList>
    </citation>
    <scope>NUCLEOTIDE SEQUENCE [LARGE SCALE GENOMIC DNA]</scope>
    <source>
        <strain evidence="2 3">SKKU-2015</strain>
        <tissue evidence="2">Whole body</tissue>
    </source>
</reference>